<protein>
    <submittedName>
        <fullName evidence="1">Uncharacterized protein</fullName>
    </submittedName>
</protein>
<dbReference type="AlphaFoldDB" id="A0A1M7YWA7"/>
<evidence type="ECO:0000313" key="2">
    <source>
        <dbReference type="Proteomes" id="UP000184600"/>
    </source>
</evidence>
<evidence type="ECO:0000313" key="1">
    <source>
        <dbReference type="EMBL" id="SHO56872.1"/>
    </source>
</evidence>
<dbReference type="Proteomes" id="UP000184600">
    <property type="component" value="Unassembled WGS sequence"/>
</dbReference>
<dbReference type="OrthoDB" id="5919030at2"/>
<name>A0A1M7YWA7_9VIBR</name>
<accession>A0A1M7YWA7</accession>
<proteinExistence type="predicted"/>
<keyword evidence="2" id="KW-1185">Reference proteome</keyword>
<organism evidence="1 2">
    <name type="scientific">Vibrio quintilis</name>
    <dbReference type="NCBI Taxonomy" id="1117707"/>
    <lineage>
        <taxon>Bacteria</taxon>
        <taxon>Pseudomonadati</taxon>
        <taxon>Pseudomonadota</taxon>
        <taxon>Gammaproteobacteria</taxon>
        <taxon>Vibrionales</taxon>
        <taxon>Vibrionaceae</taxon>
        <taxon>Vibrio</taxon>
    </lineage>
</organism>
<sequence>MNSEHVEKQEYVQIGIDIKKLESLFNQGLLCVADIHCLNNDTKKCIWELCLTACSKRMDCHLTHAECHADCGCLTQVNLKQSPRRRVQPEQIIKIT</sequence>
<reference evidence="2" key="1">
    <citation type="submission" date="2016-12" db="EMBL/GenBank/DDBJ databases">
        <authorList>
            <person name="Rodrigo-Torres L."/>
            <person name="Arahal R.D."/>
            <person name="Lucena T."/>
        </authorList>
    </citation>
    <scope>NUCLEOTIDE SEQUENCE [LARGE SCALE GENOMIC DNA]</scope>
</reference>
<dbReference type="EMBL" id="FRFG01000029">
    <property type="protein sequence ID" value="SHO56872.1"/>
    <property type="molecule type" value="Genomic_DNA"/>
</dbReference>
<dbReference type="RefSeq" id="WP_073583297.1">
    <property type="nucleotide sequence ID" value="NZ_AP024897.1"/>
</dbReference>
<gene>
    <name evidence="1" type="ORF">VQ7734_02641</name>
</gene>